<dbReference type="EMBL" id="UINC01108953">
    <property type="protein sequence ID" value="SVC75445.1"/>
    <property type="molecule type" value="Genomic_DNA"/>
</dbReference>
<accession>A0A382PS08</accession>
<name>A0A382PS08_9ZZZZ</name>
<sequence length="100" mass="10938">MPAPDTQTSRSDAQHQCVDRGEESITRVITIGGTRYSATIDTSLVDENPTEAEPVLPEELLALPEWWWAVLKGERPKAADRRGRLRVAEVFCGPGGLAHG</sequence>
<protein>
    <submittedName>
        <fullName evidence="1">Uncharacterized protein</fullName>
    </submittedName>
</protein>
<proteinExistence type="predicted"/>
<evidence type="ECO:0000313" key="1">
    <source>
        <dbReference type="EMBL" id="SVC75445.1"/>
    </source>
</evidence>
<reference evidence="1" key="1">
    <citation type="submission" date="2018-05" db="EMBL/GenBank/DDBJ databases">
        <authorList>
            <person name="Lanie J.A."/>
            <person name="Ng W.-L."/>
            <person name="Kazmierczak K.M."/>
            <person name="Andrzejewski T.M."/>
            <person name="Davidsen T.M."/>
            <person name="Wayne K.J."/>
            <person name="Tettelin H."/>
            <person name="Glass J.I."/>
            <person name="Rusch D."/>
            <person name="Podicherti R."/>
            <person name="Tsui H.-C.T."/>
            <person name="Winkler M.E."/>
        </authorList>
    </citation>
    <scope>NUCLEOTIDE SEQUENCE</scope>
</reference>
<dbReference type="AlphaFoldDB" id="A0A382PS08"/>
<feature type="non-terminal residue" evidence="1">
    <location>
        <position position="100"/>
    </location>
</feature>
<organism evidence="1">
    <name type="scientific">marine metagenome</name>
    <dbReference type="NCBI Taxonomy" id="408172"/>
    <lineage>
        <taxon>unclassified sequences</taxon>
        <taxon>metagenomes</taxon>
        <taxon>ecological metagenomes</taxon>
    </lineage>
</organism>
<gene>
    <name evidence="1" type="ORF">METZ01_LOCUS328299</name>
</gene>